<dbReference type="GeneID" id="1457394"/>
<keyword evidence="1" id="KW-0150">Chloroplast</keyword>
<proteinExistence type="predicted"/>
<evidence type="ECO:0000313" key="1">
    <source>
        <dbReference type="EMBL" id="BAA57847.1"/>
    </source>
</evidence>
<dbReference type="EMBL" id="AB001684">
    <property type="protein sequence ID" value="BAA57847.1"/>
    <property type="molecule type" value="Genomic_DNA"/>
</dbReference>
<organism evidence="1">
    <name type="scientific">Chlorella vulgaris</name>
    <name type="common">Green alga</name>
    <dbReference type="NCBI Taxonomy" id="3077"/>
    <lineage>
        <taxon>Eukaryota</taxon>
        <taxon>Viridiplantae</taxon>
        <taxon>Chlorophyta</taxon>
        <taxon>core chlorophytes</taxon>
        <taxon>Trebouxiophyceae</taxon>
        <taxon>Chlorellales</taxon>
        <taxon>Chlorellaceae</taxon>
        <taxon>Chlorella clade</taxon>
        <taxon>Chlorella</taxon>
    </lineage>
</organism>
<dbReference type="AlphaFoldDB" id="V9H194"/>
<dbReference type="RefSeq" id="NP_045772.1">
    <property type="nucleotide sequence ID" value="NC_001865.1"/>
</dbReference>
<reference evidence="1" key="1">
    <citation type="journal article" date="1997" name="Proc. Natl. Acad. Sci. U.S.A.">
        <title>Complete nucleotide sequence of the chloroplast genome from the green alga Chlorella vulgaris: the existence of genes possibly involved in chloroplast division.</title>
        <authorList>
            <person name="Wakasugi T."/>
            <person name="Nagai T."/>
            <person name="Kapoor M."/>
            <person name="Sugita M."/>
            <person name="Ito M."/>
            <person name="Ito S."/>
            <person name="Tsudzuki J."/>
            <person name="Nakashima K."/>
            <person name="Tsudzuki T."/>
            <person name="Suzuki Y."/>
            <person name="Hamada A."/>
            <person name="Ohta T."/>
            <person name="Inamura A."/>
            <person name="Yoshinaga K."/>
            <person name="Sugiura M."/>
        </authorList>
    </citation>
    <scope>NUCLEOTIDE SEQUENCE</scope>
</reference>
<sequence length="49" mass="6093">MKELTFKFFRIAFSFLRKKILFFSQKSKKIISMVRKIKRITFFFLFCDS</sequence>
<geneLocation type="chloroplast" evidence="1"/>
<accession>V9H194</accession>
<protein>
    <submittedName>
        <fullName evidence="1">Uncharacterized protein</fullName>
    </submittedName>
</protein>
<keyword evidence="1" id="KW-0934">Plastid</keyword>
<name>V9H194_CHLVU</name>